<dbReference type="FunFam" id="3.90.1530.30:FF:000001">
    <property type="entry name" value="Chromosome partitioning protein ParB"/>
    <property type="match status" value="1"/>
</dbReference>
<dbReference type="InterPro" id="IPR004437">
    <property type="entry name" value="ParB/RepB/Spo0J"/>
</dbReference>
<dbReference type="GO" id="GO:0009295">
    <property type="term" value="C:nucleoid"/>
    <property type="evidence" value="ECO:0007669"/>
    <property type="project" value="UniProtKB-SubCell"/>
</dbReference>
<gene>
    <name evidence="9" type="ORF">CD158_08665</name>
    <name evidence="7" type="ORF">QYH67_06235</name>
    <name evidence="8" type="ORF">QYH67_07085</name>
</gene>
<dbReference type="EMBL" id="PPQW01000065">
    <property type="protein sequence ID" value="PNZ66401.1"/>
    <property type="molecule type" value="Genomic_DNA"/>
</dbReference>
<dbReference type="Proteomes" id="UP000242470">
    <property type="component" value="Unassembled WGS sequence"/>
</dbReference>
<dbReference type="SUPFAM" id="SSF110849">
    <property type="entry name" value="ParB/Sulfiredoxin"/>
    <property type="match status" value="1"/>
</dbReference>
<dbReference type="GeneID" id="64981142"/>
<dbReference type="PROSITE" id="PS50943">
    <property type="entry name" value="HTH_CROC1"/>
    <property type="match status" value="1"/>
</dbReference>
<comment type="subcellular location">
    <subcellularLocation>
        <location evidence="1">Cytoplasm</location>
        <location evidence="1">Nucleoid</location>
    </subcellularLocation>
</comment>
<dbReference type="Pfam" id="PF23552">
    <property type="entry name" value="ParB_C"/>
    <property type="match status" value="1"/>
</dbReference>
<comment type="caution">
    <text evidence="9">The sequence shown here is derived from an EMBL/GenBank/DDBJ whole genome shotgun (WGS) entry which is preliminary data.</text>
</comment>
<name>A0AAP8PN38_9STAP</name>
<dbReference type="GO" id="GO:0007059">
    <property type="term" value="P:chromosome segregation"/>
    <property type="evidence" value="ECO:0007669"/>
    <property type="project" value="UniProtKB-KW"/>
</dbReference>
<dbReference type="InterPro" id="IPR003115">
    <property type="entry name" value="ParB_N"/>
</dbReference>
<feature type="domain" description="HTH cro/C1-type" evidence="6">
    <location>
        <begin position="122"/>
        <end position="151"/>
    </location>
</feature>
<dbReference type="Proteomes" id="UP001171687">
    <property type="component" value="Unassembled WGS sequence"/>
</dbReference>
<reference evidence="9 10" key="1">
    <citation type="submission" date="2017-08" db="EMBL/GenBank/DDBJ databases">
        <title>Draft genome sequences of 64 type strains of genus Staph aureus.</title>
        <authorList>
            <person name="Cole K."/>
            <person name="Golubchik T."/>
            <person name="Russell J."/>
            <person name="Foster D."/>
            <person name="Llewelyn M."/>
            <person name="Wilson D."/>
            <person name="Crook D."/>
            <person name="Paul J."/>
        </authorList>
    </citation>
    <scope>NUCLEOTIDE SEQUENCE [LARGE SCALE GENOMIC DNA]</scope>
    <source>
        <strain evidence="9 10">NCTC 12101</strain>
    </source>
</reference>
<dbReference type="SMART" id="SM00470">
    <property type="entry name" value="ParB"/>
    <property type="match status" value="1"/>
</dbReference>
<keyword evidence="3" id="KW-0159">Chromosome partition</keyword>
<protein>
    <submittedName>
        <fullName evidence="9">Helix-turn-helix domain-containing protein</fullName>
    </submittedName>
    <submittedName>
        <fullName evidence="7">ParB/RepB/Spo0J family partition protein</fullName>
    </submittedName>
</protein>
<comment type="similarity">
    <text evidence="2">Belongs to the ParB family.</text>
</comment>
<dbReference type="InterPro" id="IPR036086">
    <property type="entry name" value="ParB/Sulfiredoxin_sf"/>
</dbReference>
<dbReference type="Gene3D" id="3.90.1530.30">
    <property type="match status" value="1"/>
</dbReference>
<dbReference type="GO" id="GO:0005694">
    <property type="term" value="C:chromosome"/>
    <property type="evidence" value="ECO:0007669"/>
    <property type="project" value="TreeGrafter"/>
</dbReference>
<dbReference type="AlphaFoldDB" id="A0AAP8PN38"/>
<dbReference type="GO" id="GO:0003677">
    <property type="term" value="F:DNA binding"/>
    <property type="evidence" value="ECO:0007669"/>
    <property type="project" value="UniProtKB-KW"/>
</dbReference>
<dbReference type="NCBIfam" id="TIGR00180">
    <property type="entry name" value="parB_part"/>
    <property type="match status" value="1"/>
</dbReference>
<dbReference type="Gene3D" id="1.10.10.2830">
    <property type="match status" value="1"/>
</dbReference>
<sequence>MAMADDQRTKRQDNETVQMIDLDQIRANPYQPRKLFDDDRLEDLAQSIMQHGILQPIVLRKTIKGYHIVAGERRFRAAQKTEMTQIPAIVKKLTDADMMELAVIENLQREDLNAIEEAESYKQLMEQLDLTQQEVAKRLGKSRPYIANMLRLLQLPQSVRQMIQRGDISGGHGRALLPIKDPTQLKQIARAVCRESWSVRYLEKHVSELAQHETTKQQKKNNSAAPSKPKMIQQQERQLKEQYGTEVSISTAKQKGRITFEFGSEDEFKALIRQLNHKYR</sequence>
<dbReference type="PANTHER" id="PTHR33375:SF1">
    <property type="entry name" value="CHROMOSOME-PARTITIONING PROTEIN PARB-RELATED"/>
    <property type="match status" value="1"/>
</dbReference>
<dbReference type="PANTHER" id="PTHR33375">
    <property type="entry name" value="CHROMOSOME-PARTITIONING PROTEIN PARB-RELATED"/>
    <property type="match status" value="1"/>
</dbReference>
<evidence type="ECO:0000313" key="10">
    <source>
        <dbReference type="Proteomes" id="UP000242470"/>
    </source>
</evidence>
<dbReference type="FunFam" id="1.10.10.2830:FF:000001">
    <property type="entry name" value="Chromosome partitioning protein ParB"/>
    <property type="match status" value="1"/>
</dbReference>
<dbReference type="Pfam" id="PF02195">
    <property type="entry name" value="ParB_N"/>
    <property type="match status" value="1"/>
</dbReference>
<proteinExistence type="inferred from homology"/>
<feature type="region of interest" description="Disordered" evidence="5">
    <location>
        <begin position="212"/>
        <end position="245"/>
    </location>
</feature>
<keyword evidence="4" id="KW-0238">DNA-binding</keyword>
<dbReference type="InterPro" id="IPR057240">
    <property type="entry name" value="ParB_dimer_C"/>
</dbReference>
<dbReference type="GO" id="GO:0045881">
    <property type="term" value="P:positive regulation of sporulation resulting in formation of a cellular spore"/>
    <property type="evidence" value="ECO:0007669"/>
    <property type="project" value="TreeGrafter"/>
</dbReference>
<evidence type="ECO:0000256" key="5">
    <source>
        <dbReference type="SAM" id="MobiDB-lite"/>
    </source>
</evidence>
<accession>A0AAP8PN38</accession>
<evidence type="ECO:0000256" key="4">
    <source>
        <dbReference type="ARBA" id="ARBA00023125"/>
    </source>
</evidence>
<evidence type="ECO:0000256" key="3">
    <source>
        <dbReference type="ARBA" id="ARBA00022829"/>
    </source>
</evidence>
<evidence type="ECO:0000259" key="6">
    <source>
        <dbReference type="PROSITE" id="PS50943"/>
    </source>
</evidence>
<evidence type="ECO:0000313" key="8">
    <source>
        <dbReference type="EMBL" id="MDN4533327.1"/>
    </source>
</evidence>
<evidence type="ECO:0000313" key="9">
    <source>
        <dbReference type="EMBL" id="PNZ66401.1"/>
    </source>
</evidence>
<dbReference type="InterPro" id="IPR041468">
    <property type="entry name" value="HTH_ParB/Spo0J"/>
</dbReference>
<dbReference type="CDD" id="cd00093">
    <property type="entry name" value="HTH_XRE"/>
    <property type="match status" value="1"/>
</dbReference>
<dbReference type="Pfam" id="PF17762">
    <property type="entry name" value="HTH_ParB"/>
    <property type="match status" value="1"/>
</dbReference>
<dbReference type="InterPro" id="IPR050336">
    <property type="entry name" value="Chromosome_partition/occlusion"/>
</dbReference>
<evidence type="ECO:0000256" key="1">
    <source>
        <dbReference type="ARBA" id="ARBA00004453"/>
    </source>
</evidence>
<dbReference type="CDD" id="cd16393">
    <property type="entry name" value="SPO0J_N"/>
    <property type="match status" value="1"/>
</dbReference>
<dbReference type="EMBL" id="JAUHQC010000009">
    <property type="protein sequence ID" value="MDN4533171.1"/>
    <property type="molecule type" value="Genomic_DNA"/>
</dbReference>
<evidence type="ECO:0000313" key="7">
    <source>
        <dbReference type="EMBL" id="MDN4533171.1"/>
    </source>
</evidence>
<organism evidence="9 10">
    <name type="scientific">Staphylococcus auricularis</name>
    <dbReference type="NCBI Taxonomy" id="29379"/>
    <lineage>
        <taxon>Bacteria</taxon>
        <taxon>Bacillati</taxon>
        <taxon>Bacillota</taxon>
        <taxon>Bacilli</taxon>
        <taxon>Bacillales</taxon>
        <taxon>Staphylococcaceae</taxon>
        <taxon>Staphylococcus</taxon>
    </lineage>
</organism>
<dbReference type="RefSeq" id="WP_059107105.1">
    <property type="nucleotide sequence ID" value="NZ_AP024589.1"/>
</dbReference>
<evidence type="ECO:0000256" key="2">
    <source>
        <dbReference type="ARBA" id="ARBA00006295"/>
    </source>
</evidence>
<dbReference type="EMBL" id="JAUHQC010000010">
    <property type="protein sequence ID" value="MDN4533327.1"/>
    <property type="molecule type" value="Genomic_DNA"/>
</dbReference>
<dbReference type="InterPro" id="IPR001387">
    <property type="entry name" value="Cro/C1-type_HTH"/>
</dbReference>
<reference evidence="7" key="2">
    <citation type="submission" date="2023-07" db="EMBL/GenBank/DDBJ databases">
        <title>Evaluation of the beneficial properties of pineapple isolates.</title>
        <authorList>
            <person name="Adefiranye O."/>
        </authorList>
    </citation>
    <scope>NUCLEOTIDE SEQUENCE</scope>
    <source>
        <strain evidence="7">PAPLE_T1</strain>
    </source>
</reference>
<dbReference type="SUPFAM" id="SSF109709">
    <property type="entry name" value="KorB DNA-binding domain-like"/>
    <property type="match status" value="1"/>
</dbReference>